<dbReference type="OrthoDB" id="8561330at2"/>
<feature type="transmembrane region" description="Helical" evidence="2">
    <location>
        <begin position="118"/>
        <end position="138"/>
    </location>
</feature>
<feature type="domain" description="Cytoskeleton protein RodZ-like C-terminal" evidence="3">
    <location>
        <begin position="247"/>
        <end position="318"/>
    </location>
</feature>
<dbReference type="InterPro" id="IPR025194">
    <property type="entry name" value="RodZ-like_C"/>
</dbReference>
<dbReference type="InterPro" id="IPR050400">
    <property type="entry name" value="Bact_Cytoskel_RodZ"/>
</dbReference>
<dbReference type="AlphaFoldDB" id="A0A2R5F2U3"/>
<dbReference type="Gene3D" id="1.10.260.40">
    <property type="entry name" value="lambda repressor-like DNA-binding domains"/>
    <property type="match status" value="1"/>
</dbReference>
<dbReference type="InterPro" id="IPR001387">
    <property type="entry name" value="Cro/C1-type_HTH"/>
</dbReference>
<dbReference type="GO" id="GO:0003677">
    <property type="term" value="F:DNA binding"/>
    <property type="evidence" value="ECO:0007669"/>
    <property type="project" value="InterPro"/>
</dbReference>
<proteinExistence type="predicted"/>
<keyword evidence="2" id="KW-0812">Transmembrane</keyword>
<keyword evidence="2" id="KW-0472">Membrane</keyword>
<dbReference type="Pfam" id="PF13464">
    <property type="entry name" value="RodZ_C"/>
    <property type="match status" value="1"/>
</dbReference>
<dbReference type="RefSeq" id="WP_109014109.1">
    <property type="nucleotide sequence ID" value="NZ_BDOQ01000002.1"/>
</dbReference>
<evidence type="ECO:0000313" key="5">
    <source>
        <dbReference type="Proteomes" id="UP000245081"/>
    </source>
</evidence>
<keyword evidence="5" id="KW-1185">Reference proteome</keyword>
<dbReference type="InterPro" id="IPR010982">
    <property type="entry name" value="Lambda_DNA-bd_dom_sf"/>
</dbReference>
<sequence length="320" mass="33782">MSEEISVMENETPDVQPSRLGELLRTTREQLGLEVDDVARQLCLSPRQVVALEADAYSDLPSATFTRGFIRNYAKLLQIEAEPLLAMYRSKVPDAPSLSAISLHTEGIPIQTGNRGSWLPYLVATGILVLAAAAWWFYMDWRESHPAAVEPAENVAAPAKTESATTPVPLQAQPEPAPMGAGMQPEQLTEPAPNATLAQAEPAAPSVPSASPAPAAPAVPVATPSQTPSAAVPAPSNAVAAGIARVELKFSESSWVRVMDADGKELLNKTKPAASEEVVEGKPPLKVVIGNVNGATVIYKGQPVDVLSHAKANVARLTLE</sequence>
<evidence type="ECO:0000256" key="2">
    <source>
        <dbReference type="SAM" id="Phobius"/>
    </source>
</evidence>
<comment type="caution">
    <text evidence="4">The sequence shown here is derived from an EMBL/GenBank/DDBJ whole genome shotgun (WGS) entry which is preliminary data.</text>
</comment>
<reference evidence="4 5" key="1">
    <citation type="journal article" date="2018" name="Environ. Microbiol.">
        <title>Isolation and genomic characterization of Novimethylophilus kurashikiensis gen. nov. sp. nov., a new lanthanide-dependent methylotrophic species of Methylophilaceae.</title>
        <authorList>
            <person name="Lv H."/>
            <person name="Sahin N."/>
            <person name="Tani A."/>
        </authorList>
    </citation>
    <scope>NUCLEOTIDE SEQUENCE [LARGE SCALE GENOMIC DNA]</scope>
    <source>
        <strain evidence="4 5">La2-4</strain>
    </source>
</reference>
<name>A0A2R5F2U3_9PROT</name>
<keyword evidence="2" id="KW-1133">Transmembrane helix</keyword>
<dbReference type="PANTHER" id="PTHR34475">
    <property type="match status" value="1"/>
</dbReference>
<dbReference type="SUPFAM" id="SSF47413">
    <property type="entry name" value="lambda repressor-like DNA-binding domains"/>
    <property type="match status" value="1"/>
</dbReference>
<evidence type="ECO:0000256" key="1">
    <source>
        <dbReference type="SAM" id="MobiDB-lite"/>
    </source>
</evidence>
<dbReference type="Proteomes" id="UP000245081">
    <property type="component" value="Unassembled WGS sequence"/>
</dbReference>
<evidence type="ECO:0000259" key="3">
    <source>
        <dbReference type="Pfam" id="PF13464"/>
    </source>
</evidence>
<dbReference type="CDD" id="cd00093">
    <property type="entry name" value="HTH_XRE"/>
    <property type="match status" value="1"/>
</dbReference>
<dbReference type="PANTHER" id="PTHR34475:SF1">
    <property type="entry name" value="CYTOSKELETON PROTEIN RODZ"/>
    <property type="match status" value="1"/>
</dbReference>
<evidence type="ECO:0000313" key="4">
    <source>
        <dbReference type="EMBL" id="GBG12887.1"/>
    </source>
</evidence>
<feature type="compositionally biased region" description="Low complexity" evidence="1">
    <location>
        <begin position="198"/>
        <end position="222"/>
    </location>
</feature>
<organism evidence="4 5">
    <name type="scientific">Novimethylophilus kurashikiensis</name>
    <dbReference type="NCBI Taxonomy" id="1825523"/>
    <lineage>
        <taxon>Bacteria</taxon>
        <taxon>Pseudomonadati</taxon>
        <taxon>Pseudomonadota</taxon>
        <taxon>Betaproteobacteria</taxon>
        <taxon>Nitrosomonadales</taxon>
        <taxon>Methylophilaceae</taxon>
        <taxon>Novimethylophilus</taxon>
    </lineage>
</organism>
<dbReference type="Pfam" id="PF13413">
    <property type="entry name" value="HTH_25"/>
    <property type="match status" value="1"/>
</dbReference>
<protein>
    <submittedName>
        <fullName evidence="4">Cytoskeleton protein RodZ</fullName>
    </submittedName>
</protein>
<dbReference type="EMBL" id="BDOQ01000002">
    <property type="protein sequence ID" value="GBG12887.1"/>
    <property type="molecule type" value="Genomic_DNA"/>
</dbReference>
<feature type="region of interest" description="Disordered" evidence="1">
    <location>
        <begin position="154"/>
        <end position="222"/>
    </location>
</feature>
<gene>
    <name evidence="4" type="primary">rodZ</name>
    <name evidence="4" type="ORF">NMK_0423</name>
</gene>
<accession>A0A2R5F2U3</accession>